<evidence type="ECO:0000256" key="2">
    <source>
        <dbReference type="SAM" id="MobiDB-lite"/>
    </source>
</evidence>
<reference evidence="3 4" key="1">
    <citation type="journal article" date="2015" name="Stand. Genomic Sci.">
        <title>Genomic Encyclopedia of Bacterial and Archaeal Type Strains, Phase III: the genomes of soil and plant-associated and newly described type strains.</title>
        <authorList>
            <person name="Whitman W.B."/>
            <person name="Woyke T."/>
            <person name="Klenk H.P."/>
            <person name="Zhou Y."/>
            <person name="Lilburn T.G."/>
            <person name="Beck B.J."/>
            <person name="De Vos P."/>
            <person name="Vandamme P."/>
            <person name="Eisen J.A."/>
            <person name="Garrity G."/>
            <person name="Hugenholtz P."/>
            <person name="Kyrpides N.C."/>
        </authorList>
    </citation>
    <scope>NUCLEOTIDE SEQUENCE [LARGE SCALE GENOMIC DNA]</scope>
    <source>
        <strain evidence="3 4">VKM Ac-2540</strain>
    </source>
</reference>
<name>A0A4Q7WNM7_9ACTN</name>
<evidence type="ECO:0000313" key="3">
    <source>
        <dbReference type="EMBL" id="RZU11348.1"/>
    </source>
</evidence>
<dbReference type="EMBL" id="SHKR01000015">
    <property type="protein sequence ID" value="RZU11348.1"/>
    <property type="molecule type" value="Genomic_DNA"/>
</dbReference>
<dbReference type="AlphaFoldDB" id="A0A4Q7WNM7"/>
<evidence type="ECO:0000313" key="4">
    <source>
        <dbReference type="Proteomes" id="UP000292027"/>
    </source>
</evidence>
<feature type="compositionally biased region" description="Basic residues" evidence="2">
    <location>
        <begin position="613"/>
        <end position="626"/>
    </location>
</feature>
<comment type="caution">
    <text evidence="3">The sequence shown here is derived from an EMBL/GenBank/DDBJ whole genome shotgun (WGS) entry which is preliminary data.</text>
</comment>
<dbReference type="OrthoDB" id="5182296at2"/>
<dbReference type="Proteomes" id="UP000292027">
    <property type="component" value="Unassembled WGS sequence"/>
</dbReference>
<evidence type="ECO:0000256" key="1">
    <source>
        <dbReference type="SAM" id="Coils"/>
    </source>
</evidence>
<feature type="coiled-coil region" evidence="1">
    <location>
        <begin position="282"/>
        <end position="332"/>
    </location>
</feature>
<keyword evidence="1" id="KW-0175">Coiled coil</keyword>
<organism evidence="3 4">
    <name type="scientific">Kribbella rubisoli</name>
    <dbReference type="NCBI Taxonomy" id="3075929"/>
    <lineage>
        <taxon>Bacteria</taxon>
        <taxon>Bacillati</taxon>
        <taxon>Actinomycetota</taxon>
        <taxon>Actinomycetes</taxon>
        <taxon>Propionibacteriales</taxon>
        <taxon>Kribbellaceae</taxon>
        <taxon>Kribbella</taxon>
    </lineage>
</organism>
<proteinExistence type="predicted"/>
<feature type="region of interest" description="Disordered" evidence="2">
    <location>
        <begin position="574"/>
        <end position="626"/>
    </location>
</feature>
<dbReference type="RefSeq" id="WP_130447800.1">
    <property type="nucleotide sequence ID" value="NZ_SHKR01000015.1"/>
</dbReference>
<keyword evidence="4" id="KW-1185">Reference proteome</keyword>
<gene>
    <name evidence="3" type="ORF">EV645_6514</name>
</gene>
<sequence>MTTTPAISASETKPSSATPGAFDRLTAFDGLFLRAEHINLIESYATDVAFAVGASTGPGVVHGFDVSLHGYELRVSAGLALMADGRPLRTTAVLTARVDDLDVKAGRYFEVGLRSGSWPHGDEAVQGLLCDEPCGCDGGTRRTARTYDGPYLVIRPVDTESGLAEQVTAHRSWLASRRFRQEEDEARRWPATDPRLPEQWPPNFGERARDTLPLAVLLPPLADFDWQVDQWTVRRDKGAPPPEHHWQWRLGMRPRQVFIAQVLQFQVQLNEGEPAAAAASRATSLRGELQKAVESIREAERQQSGEQREQALDELDRRISGFEQELSTLLEAPHDRAFAEAPPGPQLVELPPAGFVPRGGATLETVAAAVETYLACPRFVRNVCTCEPGDIGALFAAAQHRDRTRTPRSTAYGNETGVIDVFVALRNGEPSYDWVLFTRAEQVECPQPTPPEPALDLVTVQAEFDIESIRELGVLTYPAQAWQVPEDAALVFPLVRDLLTQRTLQSVRASVRSDDRRPLGYLRASLLVGPFFDNAASSLPPVETSVASDQQETITVVLGDPILNLAQTETDLPAEAADAGDAETARMTVPVSKASPRKSSRATADPAAGRTSTARKGKTRKASADE</sequence>
<protein>
    <submittedName>
        <fullName evidence="3">Uncharacterized protein</fullName>
    </submittedName>
</protein>
<accession>A0A4Q7WNM7</accession>